<keyword evidence="7" id="KW-1185">Reference proteome</keyword>
<feature type="region of interest" description="Disordered" evidence="5">
    <location>
        <begin position="800"/>
        <end position="833"/>
    </location>
</feature>
<dbReference type="SUPFAM" id="SSF56399">
    <property type="entry name" value="ADP-ribosylation"/>
    <property type="match status" value="1"/>
</dbReference>
<dbReference type="OrthoDB" id="4925061at2759"/>
<keyword evidence="1" id="KW-0800">Toxin</keyword>
<evidence type="ECO:0000256" key="5">
    <source>
        <dbReference type="SAM" id="MobiDB-lite"/>
    </source>
</evidence>
<evidence type="ECO:0000256" key="2">
    <source>
        <dbReference type="ARBA" id="ARBA00022729"/>
    </source>
</evidence>
<sequence length="894" mass="98727">MAPLPSSTLGANSVFLPRAKSAHRFGITLLTKGSFWDRSLNARRHLHNEDESIHLYGLMAGINRPLSSARFIHLEFVTLSNRTPKMLIKWATTLTLSALLWLQWSGITDAGNCIGRLCGLNPQDALIRKGINPIALRHRVGTVYRVDQRKPAEIKALGGFRPRELDVNKASFSVWQHAEVSRKASGSIYVSTSERPAGAEVFAVNRPLSVARKHYKACYLWEIQATPNFIDVTATIGRDRLHVWEREILAAGGIRWDQVRGYTYLPDGRNTPIRKRVYVPNPDYNPMYDQFSYSGAQVDLAAVPANPKKDWYIDPNPERTRKAGLEFLDKSGRAVGLSSKQSIFSSAPAAPAGPAAPAAPAARADGPSRVVRRFPTKADDLLKNAAARGKSAYYKVAGRGNGNGQRPMTPVGAQPASSSSRGASIGKGVQRVQGKVNLMLVTLEAGRVFMSIKDFVRELGWGTYLKCTFQFNCPQTMRDYLRKLQEEQELAQREEADVRHRVWLNAHKFSAPRERHSMEYLLQRTRKLGLGPEHMPCNATARSCYHGYLPSETVELLETCLHGDQTVWLGWGCAFCDGSAEQPCASAEQREQAMTSATNLKATNLPLFDDIKCFKDDDLIDCAGGLTATEYYTAERNCLTSDNGDWHPEGAACLTRAAGASDEADNPLLPRYDFDFCTFGWDEKEAKCAELLPGADADEDEGESGMPPPPKKGPVPHPDDKVGQFMFAWTNDGCGTDTQSTCQKSPEELFTVFEPCSQQDFRWTCCGCVQGTTPPEEPSNDTEKGIPSDERWRLFFDPSSGNLEIRPISASEQPTPKPTTATATATGPTPRPHGKVGQFMSEWTEAGCGTDTQTRCQKRSEELMSAFDSCGQPGFRWTCCGCVPDPHFKQTSSE</sequence>
<evidence type="ECO:0008006" key="8">
    <source>
        <dbReference type="Google" id="ProtNLM"/>
    </source>
</evidence>
<reference evidence="6 7" key="1">
    <citation type="journal article" date="2015" name="BMC Genomics">
        <title>Insights from the genome of Ophiocordyceps polyrhachis-furcata to pathogenicity and host specificity in insect fungi.</title>
        <authorList>
            <person name="Wichadakul D."/>
            <person name="Kobmoo N."/>
            <person name="Ingsriswang S."/>
            <person name="Tangphatsornruang S."/>
            <person name="Chantasingh D."/>
            <person name="Luangsa-ard J.J."/>
            <person name="Eurwilaichitr L."/>
        </authorList>
    </citation>
    <scope>NUCLEOTIDE SEQUENCE [LARGE SCALE GENOMIC DNA]</scope>
    <source>
        <strain evidence="6 7">BCC 54312</strain>
    </source>
</reference>
<accession>A0A367L0V5</accession>
<feature type="region of interest" description="Disordered" evidence="5">
    <location>
        <begin position="695"/>
        <end position="719"/>
    </location>
</feature>
<dbReference type="Gene3D" id="3.90.210.10">
    <property type="entry name" value="Heat-Labile Enterotoxin, subunit A"/>
    <property type="match status" value="1"/>
</dbReference>
<proteinExistence type="predicted"/>
<evidence type="ECO:0000256" key="3">
    <source>
        <dbReference type="ARBA" id="ARBA00023026"/>
    </source>
</evidence>
<feature type="compositionally biased region" description="Low complexity" evidence="5">
    <location>
        <begin position="818"/>
        <end position="828"/>
    </location>
</feature>
<keyword evidence="3" id="KW-0843">Virulence</keyword>
<dbReference type="AlphaFoldDB" id="A0A367L0V5"/>
<organism evidence="6 7">
    <name type="scientific">Ophiocordyceps polyrhachis-furcata BCC 54312</name>
    <dbReference type="NCBI Taxonomy" id="1330021"/>
    <lineage>
        <taxon>Eukaryota</taxon>
        <taxon>Fungi</taxon>
        <taxon>Dikarya</taxon>
        <taxon>Ascomycota</taxon>
        <taxon>Pezizomycotina</taxon>
        <taxon>Sordariomycetes</taxon>
        <taxon>Hypocreomycetidae</taxon>
        <taxon>Hypocreales</taxon>
        <taxon>Ophiocordycipitaceae</taxon>
        <taxon>Ophiocordyceps</taxon>
    </lineage>
</organism>
<comment type="caution">
    <text evidence="6">The sequence shown here is derived from an EMBL/GenBank/DDBJ whole genome shotgun (WGS) entry which is preliminary data.</text>
</comment>
<dbReference type="Proteomes" id="UP000253664">
    <property type="component" value="Unassembled WGS sequence"/>
</dbReference>
<evidence type="ECO:0000256" key="4">
    <source>
        <dbReference type="ARBA" id="ARBA00023157"/>
    </source>
</evidence>
<keyword evidence="4" id="KW-1015">Disulfide bond</keyword>
<dbReference type="EMBL" id="LKCN02000022">
    <property type="protein sequence ID" value="RCI08058.1"/>
    <property type="molecule type" value="Genomic_DNA"/>
</dbReference>
<evidence type="ECO:0000256" key="1">
    <source>
        <dbReference type="ARBA" id="ARBA00022656"/>
    </source>
</evidence>
<name>A0A367L0V5_9HYPO</name>
<dbReference type="GO" id="GO:0090729">
    <property type="term" value="F:toxin activity"/>
    <property type="evidence" value="ECO:0007669"/>
    <property type="project" value="UniProtKB-KW"/>
</dbReference>
<keyword evidence="2" id="KW-0732">Signal</keyword>
<feature type="region of interest" description="Disordered" evidence="5">
    <location>
        <begin position="346"/>
        <end position="367"/>
    </location>
</feature>
<feature type="region of interest" description="Disordered" evidence="5">
    <location>
        <begin position="399"/>
        <end position="427"/>
    </location>
</feature>
<feature type="compositionally biased region" description="Pro residues" evidence="5">
    <location>
        <begin position="706"/>
        <end position="716"/>
    </location>
</feature>
<dbReference type="InterPro" id="IPR001144">
    <property type="entry name" value="Enterotoxin_A"/>
</dbReference>
<protein>
    <recommendedName>
        <fullName evidence="8">Heat-labile enterotoxin</fullName>
    </recommendedName>
</protein>
<dbReference type="STRING" id="1330021.A0A367L0V5"/>
<gene>
    <name evidence="6" type="ORF">L249_7862</name>
</gene>
<evidence type="ECO:0000313" key="7">
    <source>
        <dbReference type="Proteomes" id="UP000253664"/>
    </source>
</evidence>
<dbReference type="Pfam" id="PF01375">
    <property type="entry name" value="Enterotoxin_a"/>
    <property type="match status" value="1"/>
</dbReference>
<feature type="compositionally biased region" description="Low complexity" evidence="5">
    <location>
        <begin position="347"/>
        <end position="364"/>
    </location>
</feature>
<evidence type="ECO:0000313" key="6">
    <source>
        <dbReference type="EMBL" id="RCI08058.1"/>
    </source>
</evidence>